<protein>
    <submittedName>
        <fullName evidence="2">Uncharacterized protein</fullName>
    </submittedName>
</protein>
<evidence type="ECO:0000313" key="2">
    <source>
        <dbReference type="EMBL" id="KAJ1361657.1"/>
    </source>
</evidence>
<feature type="region of interest" description="Disordered" evidence="1">
    <location>
        <begin position="19"/>
        <end position="51"/>
    </location>
</feature>
<gene>
    <name evidence="2" type="ORF">KIN20_020955</name>
    <name evidence="3" type="ORF">KIN20_020958</name>
</gene>
<organism evidence="2 4">
    <name type="scientific">Parelaphostrongylus tenuis</name>
    <name type="common">Meningeal worm</name>
    <dbReference type="NCBI Taxonomy" id="148309"/>
    <lineage>
        <taxon>Eukaryota</taxon>
        <taxon>Metazoa</taxon>
        <taxon>Ecdysozoa</taxon>
        <taxon>Nematoda</taxon>
        <taxon>Chromadorea</taxon>
        <taxon>Rhabditida</taxon>
        <taxon>Rhabditina</taxon>
        <taxon>Rhabditomorpha</taxon>
        <taxon>Strongyloidea</taxon>
        <taxon>Metastrongylidae</taxon>
        <taxon>Parelaphostrongylus</taxon>
    </lineage>
</organism>
<dbReference type="AlphaFoldDB" id="A0AAD5N4Q2"/>
<comment type="caution">
    <text evidence="2">The sequence shown here is derived from an EMBL/GenBank/DDBJ whole genome shotgun (WGS) entry which is preliminary data.</text>
</comment>
<dbReference type="Proteomes" id="UP001196413">
    <property type="component" value="Unassembled WGS sequence"/>
</dbReference>
<keyword evidence="4" id="KW-1185">Reference proteome</keyword>
<evidence type="ECO:0000313" key="3">
    <source>
        <dbReference type="EMBL" id="KAJ1361660.1"/>
    </source>
</evidence>
<feature type="non-terminal residue" evidence="2">
    <location>
        <position position="51"/>
    </location>
</feature>
<feature type="compositionally biased region" description="Polar residues" evidence="1">
    <location>
        <begin position="40"/>
        <end position="51"/>
    </location>
</feature>
<evidence type="ECO:0000256" key="1">
    <source>
        <dbReference type="SAM" id="MobiDB-lite"/>
    </source>
</evidence>
<name>A0AAD5N4Q2_PARTN</name>
<sequence>MTVDLNHLMELKKHVKGFSIQKSQSGTSDRFEPLQRGGRKSSTMAINTLIN</sequence>
<evidence type="ECO:0000313" key="4">
    <source>
        <dbReference type="Proteomes" id="UP001196413"/>
    </source>
</evidence>
<dbReference type="EMBL" id="JAHQIW010004251">
    <property type="protein sequence ID" value="KAJ1361657.1"/>
    <property type="molecule type" value="Genomic_DNA"/>
</dbReference>
<dbReference type="EMBL" id="JAHQIW010004251">
    <property type="protein sequence ID" value="KAJ1361660.1"/>
    <property type="molecule type" value="Genomic_DNA"/>
</dbReference>
<reference evidence="2" key="1">
    <citation type="submission" date="2021-06" db="EMBL/GenBank/DDBJ databases">
        <title>Parelaphostrongylus tenuis whole genome reference sequence.</title>
        <authorList>
            <person name="Garwood T.J."/>
            <person name="Larsen P.A."/>
            <person name="Fountain-Jones N.M."/>
            <person name="Garbe J.R."/>
            <person name="Macchietto M.G."/>
            <person name="Kania S.A."/>
            <person name="Gerhold R.W."/>
            <person name="Richards J.E."/>
            <person name="Wolf T.M."/>
        </authorList>
    </citation>
    <scope>NUCLEOTIDE SEQUENCE</scope>
    <source>
        <strain evidence="2">MNPRO001-30</strain>
        <tissue evidence="2">Meninges</tissue>
    </source>
</reference>
<accession>A0AAD5N4Q2</accession>
<proteinExistence type="predicted"/>